<dbReference type="SUPFAM" id="SSF58104">
    <property type="entry name" value="Methyl-accepting chemotaxis protein (MCP) signaling domain"/>
    <property type="match status" value="1"/>
</dbReference>
<comment type="caution">
    <text evidence="8">The sequence shown here is derived from an EMBL/GenBank/DDBJ whole genome shotgun (WGS) entry which is preliminary data.</text>
</comment>
<keyword evidence="1 3" id="KW-0807">Transducer</keyword>
<accession>A0ABS5I942</accession>
<feature type="domain" description="Methyl-accepting transducer" evidence="6">
    <location>
        <begin position="427"/>
        <end position="663"/>
    </location>
</feature>
<sequence>MSKRFLLRHSIPAALVAACVVTALCLGIFAYITAADRLRMAAQERLTALAQARAGAVDTLLEGLVGDLALTANTRSLRDGVIGLANGWRLEAANGDITATLRHRYVDTNPYGPDTLHKLEKPDSNSLYDMAHQRLQAWLDDLRQRRQLADVLIVSPKGEVLYSVAKAEDFARPLPAGALADLVAAIASAPQGGQVRASDYARHGDTSAAFLAAPILLAPNAPTVLAVIAFRLRAEALDATIGNPQGLGQTGDAYVLGADGAPRSKPRFDRATAPKTNMSASAEAGQSLGLNWRVVADAAMDEVLAPVDAMRNHMLLAGIGVLSLVSAIGVLFARGITGPLAAMSGAMQRLAQGDRDLTIPATDRNDEIGAMAQAMAVFRQALAQADQLRHEQDQQNQKRELRSRDLDKAMRDFETQVGTIVHAVTLAAGKLQTDAQAMSRDAEHTRQQTESGGAEADRTAGSVNTMAAAATQLAASIDEIDRRMRDTGRVTGTAVEHAAQAGEAMHKVVENSKEIEGVLRTIALIANQTNLLALNATIEAARAGEAGKGFAVVAEEVKHLAQQTAQATDEISGQINAMRAVTDGAASAMDGIIEVVGDIGRLATEMTTAIEEQGNATREIAHGAELAAQATHAVNAIIGSVGKASLSTQSTAQSVLDSSHHLAQQAEHLRGEIESFLAHVADTGFHSDDEPFITLAQQKAAAIAAAFENALDHGRISLDALFDQDYQPVPATAPQQHLTAFVALTDQLLPPHQDPVLDFDARVAFCTAVDRNGFLPTHNPDFSQPQSQDPDWNNAHCRNRRLFDDQTGLDAARNTEPFLLQSYRRNMGGGKYVMMKDASAPIMVRGRHWGALRIGYRIS</sequence>
<dbReference type="InterPro" id="IPR003660">
    <property type="entry name" value="HAMP_dom"/>
</dbReference>
<evidence type="ECO:0000256" key="1">
    <source>
        <dbReference type="ARBA" id="ARBA00023224"/>
    </source>
</evidence>
<evidence type="ECO:0000313" key="8">
    <source>
        <dbReference type="EMBL" id="MBR9970925.1"/>
    </source>
</evidence>
<dbReference type="PROSITE" id="PS50885">
    <property type="entry name" value="HAMP"/>
    <property type="match status" value="1"/>
</dbReference>
<dbReference type="EMBL" id="JAGTUF010000002">
    <property type="protein sequence ID" value="MBR9970925.1"/>
    <property type="molecule type" value="Genomic_DNA"/>
</dbReference>
<feature type="transmembrane region" description="Helical" evidence="5">
    <location>
        <begin position="314"/>
        <end position="333"/>
    </location>
</feature>
<comment type="similarity">
    <text evidence="2">Belongs to the methyl-accepting chemotaxis (MCP) protein family.</text>
</comment>
<feature type="domain" description="HAMP" evidence="7">
    <location>
        <begin position="334"/>
        <end position="387"/>
    </location>
</feature>
<dbReference type="PANTHER" id="PTHR32089">
    <property type="entry name" value="METHYL-ACCEPTING CHEMOTAXIS PROTEIN MCPB"/>
    <property type="match status" value="1"/>
</dbReference>
<proteinExistence type="inferred from homology"/>
<dbReference type="PROSITE" id="PS50111">
    <property type="entry name" value="CHEMOTAXIS_TRANSDUC_2"/>
    <property type="match status" value="1"/>
</dbReference>
<dbReference type="SMART" id="SM00283">
    <property type="entry name" value="MA"/>
    <property type="match status" value="1"/>
</dbReference>
<dbReference type="Pfam" id="PF00015">
    <property type="entry name" value="MCPsignal"/>
    <property type="match status" value="1"/>
</dbReference>
<keyword evidence="5" id="KW-0812">Transmembrane</keyword>
<dbReference type="InterPro" id="IPR004089">
    <property type="entry name" value="MCPsignal_dom"/>
</dbReference>
<reference evidence="8 9" key="1">
    <citation type="submission" date="2021-04" db="EMBL/GenBank/DDBJ databases">
        <title>Magnetospirillum sulfuroxidans sp. nov., a facultative chemolithoautotrophic sulfur-oxidizing alphaproteobacterium isolated from freshwater sediment and proposals for Paramagetospirillum gen. nov., and Magnetospirillaceae fam. nov.</title>
        <authorList>
            <person name="Koziaeva V."/>
            <person name="Geelhoed J.S."/>
            <person name="Sorokin D.Y."/>
            <person name="Grouzdev D.S."/>
        </authorList>
    </citation>
    <scope>NUCLEOTIDE SEQUENCE [LARGE SCALE GENOMIC DNA]</scope>
    <source>
        <strain evidence="8 9">J10</strain>
    </source>
</reference>
<evidence type="ECO:0000259" key="6">
    <source>
        <dbReference type="PROSITE" id="PS50111"/>
    </source>
</evidence>
<organism evidence="8 9">
    <name type="scientific">Magnetospirillum sulfuroxidans</name>
    <dbReference type="NCBI Taxonomy" id="611300"/>
    <lineage>
        <taxon>Bacteria</taxon>
        <taxon>Pseudomonadati</taxon>
        <taxon>Pseudomonadota</taxon>
        <taxon>Alphaproteobacteria</taxon>
        <taxon>Rhodospirillales</taxon>
        <taxon>Rhodospirillaceae</taxon>
        <taxon>Magnetospirillum</taxon>
    </lineage>
</organism>
<dbReference type="PROSITE" id="PS51257">
    <property type="entry name" value="PROKAR_LIPOPROTEIN"/>
    <property type="match status" value="1"/>
</dbReference>
<keyword evidence="5" id="KW-1133">Transmembrane helix</keyword>
<evidence type="ECO:0000256" key="4">
    <source>
        <dbReference type="SAM" id="MobiDB-lite"/>
    </source>
</evidence>
<name>A0ABS5I942_9PROT</name>
<evidence type="ECO:0000313" key="9">
    <source>
        <dbReference type="Proteomes" id="UP000680714"/>
    </source>
</evidence>
<dbReference type="CDD" id="cd06225">
    <property type="entry name" value="HAMP"/>
    <property type="match status" value="1"/>
</dbReference>
<dbReference type="Pfam" id="PF00672">
    <property type="entry name" value="HAMP"/>
    <property type="match status" value="1"/>
</dbReference>
<keyword evidence="5" id="KW-0472">Membrane</keyword>
<dbReference type="RefSeq" id="WP_211546436.1">
    <property type="nucleotide sequence ID" value="NZ_JAGTUF010000002.1"/>
</dbReference>
<feature type="region of interest" description="Disordered" evidence="4">
    <location>
        <begin position="435"/>
        <end position="460"/>
    </location>
</feature>
<dbReference type="PRINTS" id="PR00260">
    <property type="entry name" value="CHEMTRNSDUCR"/>
</dbReference>
<dbReference type="PANTHER" id="PTHR32089:SF112">
    <property type="entry name" value="LYSOZYME-LIKE PROTEIN-RELATED"/>
    <property type="match status" value="1"/>
</dbReference>
<dbReference type="InterPro" id="IPR004090">
    <property type="entry name" value="Chemotax_Me-accpt_rcpt"/>
</dbReference>
<evidence type="ECO:0000256" key="5">
    <source>
        <dbReference type="SAM" id="Phobius"/>
    </source>
</evidence>
<dbReference type="SMART" id="SM00304">
    <property type="entry name" value="HAMP"/>
    <property type="match status" value="2"/>
</dbReference>
<gene>
    <name evidence="8" type="ORF">KEC16_04280</name>
</gene>
<evidence type="ECO:0000256" key="2">
    <source>
        <dbReference type="ARBA" id="ARBA00029447"/>
    </source>
</evidence>
<evidence type="ECO:0000256" key="3">
    <source>
        <dbReference type="PROSITE-ProRule" id="PRU00284"/>
    </source>
</evidence>
<dbReference type="Gene3D" id="1.10.287.950">
    <property type="entry name" value="Methyl-accepting chemotaxis protein"/>
    <property type="match status" value="1"/>
</dbReference>
<keyword evidence="9" id="KW-1185">Reference proteome</keyword>
<evidence type="ECO:0000259" key="7">
    <source>
        <dbReference type="PROSITE" id="PS50885"/>
    </source>
</evidence>
<dbReference type="Gene3D" id="6.10.340.10">
    <property type="match status" value="1"/>
</dbReference>
<protein>
    <submittedName>
        <fullName evidence="8">Methyl-accepting chemotaxis protein</fullName>
    </submittedName>
</protein>
<dbReference type="Proteomes" id="UP000680714">
    <property type="component" value="Unassembled WGS sequence"/>
</dbReference>